<sequence length="75" mass="8937">TSGTKHSPTTFSNLRLPPTSMTLALFQHFQFTSVSLNIHWRNDMRRRFQLGLLCHCLAYYTRLNPFCRDHEKWLP</sequence>
<proteinExistence type="predicted"/>
<accession>A0A0S3RW13</accession>
<keyword evidence="2" id="KW-1185">Reference proteome</keyword>
<organism evidence="1 2">
    <name type="scientific">Vigna angularis var. angularis</name>
    <dbReference type="NCBI Taxonomy" id="157739"/>
    <lineage>
        <taxon>Eukaryota</taxon>
        <taxon>Viridiplantae</taxon>
        <taxon>Streptophyta</taxon>
        <taxon>Embryophyta</taxon>
        <taxon>Tracheophyta</taxon>
        <taxon>Spermatophyta</taxon>
        <taxon>Magnoliopsida</taxon>
        <taxon>eudicotyledons</taxon>
        <taxon>Gunneridae</taxon>
        <taxon>Pentapetalae</taxon>
        <taxon>rosids</taxon>
        <taxon>fabids</taxon>
        <taxon>Fabales</taxon>
        <taxon>Fabaceae</taxon>
        <taxon>Papilionoideae</taxon>
        <taxon>50 kb inversion clade</taxon>
        <taxon>NPAAA clade</taxon>
        <taxon>indigoferoid/millettioid clade</taxon>
        <taxon>Phaseoleae</taxon>
        <taxon>Vigna</taxon>
    </lineage>
</organism>
<name>A0A0S3RW13_PHAAN</name>
<evidence type="ECO:0000313" key="1">
    <source>
        <dbReference type="EMBL" id="BAT84756.1"/>
    </source>
</evidence>
<dbReference type="Proteomes" id="UP000291084">
    <property type="component" value="Chromosome 4"/>
</dbReference>
<gene>
    <name evidence="1" type="primary">Vigan.04G220500</name>
    <name evidence="1" type="ORF">VIGAN_04220500</name>
</gene>
<reference evidence="1 2" key="1">
    <citation type="journal article" date="2015" name="Sci. Rep.">
        <title>The power of single molecule real-time sequencing technology in the de novo assembly of a eukaryotic genome.</title>
        <authorList>
            <person name="Sakai H."/>
            <person name="Naito K."/>
            <person name="Ogiso-Tanaka E."/>
            <person name="Takahashi Y."/>
            <person name="Iseki K."/>
            <person name="Muto C."/>
            <person name="Satou K."/>
            <person name="Teruya K."/>
            <person name="Shiroma A."/>
            <person name="Shimoji M."/>
            <person name="Hirano T."/>
            <person name="Itoh T."/>
            <person name="Kaga A."/>
            <person name="Tomooka N."/>
        </authorList>
    </citation>
    <scope>NUCLEOTIDE SEQUENCE [LARGE SCALE GENOMIC DNA]</scope>
    <source>
        <strain evidence="2">cv. Shumari</strain>
    </source>
</reference>
<dbReference type="EMBL" id="AP015037">
    <property type="protein sequence ID" value="BAT84756.1"/>
    <property type="molecule type" value="Genomic_DNA"/>
</dbReference>
<protein>
    <submittedName>
        <fullName evidence="1">Uncharacterized protein</fullName>
    </submittedName>
</protein>
<feature type="non-terminal residue" evidence="1">
    <location>
        <position position="1"/>
    </location>
</feature>
<dbReference type="AlphaFoldDB" id="A0A0S3RW13"/>
<evidence type="ECO:0000313" key="2">
    <source>
        <dbReference type="Proteomes" id="UP000291084"/>
    </source>
</evidence>